<evidence type="ECO:0000313" key="4">
    <source>
        <dbReference type="Proteomes" id="UP000269721"/>
    </source>
</evidence>
<dbReference type="Proteomes" id="UP000269721">
    <property type="component" value="Unassembled WGS sequence"/>
</dbReference>
<proteinExistence type="predicted"/>
<keyword evidence="2" id="KW-0812">Transmembrane</keyword>
<name>A0A4P9WMT5_9FUNG</name>
<feature type="region of interest" description="Disordered" evidence="1">
    <location>
        <begin position="211"/>
        <end position="234"/>
    </location>
</feature>
<sequence length="467" mass="48199">MATGRPSVLDGGVLERWWDGLLLEVGSGLLGFTGFVLWRWVLGGGCWGGCLVLAWWAGWAGVLLGGALGGGHTEEGCDSSAGVLLVRVQALRWVFRTGGGEDAGLVQRQGGSGGGVPDNGNCLSGVVAWGEWLLVASIGVFASSVRGGVSVGRRVGCFLCGFEAAVLRYQHGFNCSSEGGGCTAVAALLGGWARWCWRFLWITKSVAEHHDEGEQRDQGPTTHQTAGEGGGDGMGGGANGTARWVVLCGGLWVILLGDGGRGGGLLGTGLGGSVYWDDGGVGWWGLLETSHVSHRLWWRSGKTLTWAGLGNELEEACLAGIIWTLGKGGMGTEGSEPVSDGLCAKDLGSEAPRNCPSGCVWPHLDGGEGASAWWGAGFHAGIGGNGPGSCRLSGVGAGWVFTCRRSWLQACAAGVLFVWVVLRSLLLLLQRWVGVLVVIAVHVAGVLDVPSLEVATTLRGAGVGWIG</sequence>
<reference evidence="4" key="1">
    <citation type="journal article" date="2018" name="Nat. Microbiol.">
        <title>Leveraging single-cell genomics to expand the fungal tree of life.</title>
        <authorList>
            <person name="Ahrendt S.R."/>
            <person name="Quandt C.A."/>
            <person name="Ciobanu D."/>
            <person name="Clum A."/>
            <person name="Salamov A."/>
            <person name="Andreopoulos B."/>
            <person name="Cheng J.F."/>
            <person name="Woyke T."/>
            <person name="Pelin A."/>
            <person name="Henrissat B."/>
            <person name="Reynolds N.K."/>
            <person name="Benny G.L."/>
            <person name="Smith M.E."/>
            <person name="James T.Y."/>
            <person name="Grigoriev I.V."/>
        </authorList>
    </citation>
    <scope>NUCLEOTIDE SEQUENCE [LARGE SCALE GENOMIC DNA]</scope>
</reference>
<keyword evidence="4" id="KW-1185">Reference proteome</keyword>
<evidence type="ECO:0000313" key="3">
    <source>
        <dbReference type="EMBL" id="RKO94379.1"/>
    </source>
</evidence>
<accession>A0A4P9WMT5</accession>
<evidence type="ECO:0000256" key="2">
    <source>
        <dbReference type="SAM" id="Phobius"/>
    </source>
</evidence>
<organism evidence="3 4">
    <name type="scientific">Blyttiomyces helicus</name>
    <dbReference type="NCBI Taxonomy" id="388810"/>
    <lineage>
        <taxon>Eukaryota</taxon>
        <taxon>Fungi</taxon>
        <taxon>Fungi incertae sedis</taxon>
        <taxon>Chytridiomycota</taxon>
        <taxon>Chytridiomycota incertae sedis</taxon>
        <taxon>Chytridiomycetes</taxon>
        <taxon>Chytridiomycetes incertae sedis</taxon>
        <taxon>Blyttiomyces</taxon>
    </lineage>
</organism>
<protein>
    <submittedName>
        <fullName evidence="3">Uncharacterized protein</fullName>
    </submittedName>
</protein>
<dbReference type="EMBL" id="KZ993913">
    <property type="protein sequence ID" value="RKO94379.1"/>
    <property type="molecule type" value="Genomic_DNA"/>
</dbReference>
<evidence type="ECO:0000256" key="1">
    <source>
        <dbReference type="SAM" id="MobiDB-lite"/>
    </source>
</evidence>
<feature type="transmembrane region" description="Helical" evidence="2">
    <location>
        <begin position="21"/>
        <end position="41"/>
    </location>
</feature>
<keyword evidence="2" id="KW-0472">Membrane</keyword>
<keyword evidence="2" id="KW-1133">Transmembrane helix</keyword>
<dbReference type="AlphaFoldDB" id="A0A4P9WMT5"/>
<gene>
    <name evidence="3" type="ORF">BDK51DRAFT_29157</name>
</gene>
<feature type="transmembrane region" description="Helical" evidence="2">
    <location>
        <begin position="53"/>
        <end position="71"/>
    </location>
</feature>